<dbReference type="Pfam" id="PF07690">
    <property type="entry name" value="MFS_1"/>
    <property type="match status" value="1"/>
</dbReference>
<evidence type="ECO:0000256" key="5">
    <source>
        <dbReference type="ARBA" id="ARBA00022989"/>
    </source>
</evidence>
<keyword evidence="4" id="KW-0769">Symport</keyword>
<comment type="subcellular location">
    <subcellularLocation>
        <location evidence="1">Membrane</location>
        <topology evidence="1">Multi-pass membrane protein</topology>
    </subcellularLocation>
</comment>
<feature type="transmembrane region" description="Helical" evidence="7">
    <location>
        <begin position="21"/>
        <end position="40"/>
    </location>
</feature>
<comment type="caution">
    <text evidence="9">The sequence shown here is derived from an EMBL/GenBank/DDBJ whole genome shotgun (WGS) entry which is preliminary data.</text>
</comment>
<feature type="transmembrane region" description="Helical" evidence="7">
    <location>
        <begin position="159"/>
        <end position="179"/>
    </location>
</feature>
<accession>A0A8J2P3D4</accession>
<dbReference type="PROSITE" id="PS50850">
    <property type="entry name" value="MFS"/>
    <property type="match status" value="1"/>
</dbReference>
<evidence type="ECO:0000256" key="1">
    <source>
        <dbReference type="ARBA" id="ARBA00004141"/>
    </source>
</evidence>
<feature type="transmembrane region" description="Helical" evidence="7">
    <location>
        <begin position="219"/>
        <end position="238"/>
    </location>
</feature>
<dbReference type="InterPro" id="IPR020846">
    <property type="entry name" value="MFS_dom"/>
</dbReference>
<dbReference type="GO" id="GO:0015293">
    <property type="term" value="F:symporter activity"/>
    <property type="evidence" value="ECO:0007669"/>
    <property type="project" value="UniProtKB-KW"/>
</dbReference>
<evidence type="ECO:0000313" key="10">
    <source>
        <dbReference type="Proteomes" id="UP000708208"/>
    </source>
</evidence>
<keyword evidence="3 7" id="KW-0812">Transmembrane</keyword>
<feature type="domain" description="Major facilitator superfamily (MFS) profile" evidence="8">
    <location>
        <begin position="75"/>
        <end position="509"/>
    </location>
</feature>
<dbReference type="GO" id="GO:0016020">
    <property type="term" value="C:membrane"/>
    <property type="evidence" value="ECO:0007669"/>
    <property type="project" value="UniProtKB-SubCell"/>
</dbReference>
<gene>
    <name evidence="9" type="ORF">AFUS01_LOCUS19104</name>
</gene>
<feature type="transmembrane region" description="Helical" evidence="7">
    <location>
        <begin position="250"/>
        <end position="271"/>
    </location>
</feature>
<dbReference type="PANTHER" id="PTHR11662">
    <property type="entry name" value="SOLUTE CARRIER FAMILY 17"/>
    <property type="match status" value="1"/>
</dbReference>
<feature type="transmembrane region" description="Helical" evidence="7">
    <location>
        <begin position="416"/>
        <end position="439"/>
    </location>
</feature>
<feature type="transmembrane region" description="Helical" evidence="7">
    <location>
        <begin position="132"/>
        <end position="152"/>
    </location>
</feature>
<keyword evidence="10" id="KW-1185">Reference proteome</keyword>
<dbReference type="GO" id="GO:0006820">
    <property type="term" value="P:monoatomic anion transport"/>
    <property type="evidence" value="ECO:0007669"/>
    <property type="project" value="TreeGrafter"/>
</dbReference>
<feature type="transmembrane region" description="Helical" evidence="7">
    <location>
        <begin position="451"/>
        <end position="471"/>
    </location>
</feature>
<proteinExistence type="predicted"/>
<feature type="transmembrane region" description="Helical" evidence="7">
    <location>
        <begin position="350"/>
        <end position="370"/>
    </location>
</feature>
<protein>
    <recommendedName>
        <fullName evidence="8">Major facilitator superfamily (MFS) profile domain-containing protein</fullName>
    </recommendedName>
</protein>
<evidence type="ECO:0000256" key="2">
    <source>
        <dbReference type="ARBA" id="ARBA00022448"/>
    </source>
</evidence>
<feature type="transmembrane region" description="Helical" evidence="7">
    <location>
        <begin position="391"/>
        <end position="410"/>
    </location>
</feature>
<evidence type="ECO:0000256" key="7">
    <source>
        <dbReference type="SAM" id="Phobius"/>
    </source>
</evidence>
<dbReference type="OrthoDB" id="2985014at2759"/>
<evidence type="ECO:0000256" key="4">
    <source>
        <dbReference type="ARBA" id="ARBA00022847"/>
    </source>
</evidence>
<evidence type="ECO:0000256" key="6">
    <source>
        <dbReference type="ARBA" id="ARBA00023136"/>
    </source>
</evidence>
<evidence type="ECO:0000313" key="9">
    <source>
        <dbReference type="EMBL" id="CAG7730460.1"/>
    </source>
</evidence>
<name>A0A8J2P3D4_9HEXA</name>
<dbReference type="InterPro" id="IPR050382">
    <property type="entry name" value="MFS_Na/Anion_cotransporter"/>
</dbReference>
<dbReference type="AlphaFoldDB" id="A0A8J2P3D4"/>
<evidence type="ECO:0000256" key="3">
    <source>
        <dbReference type="ARBA" id="ARBA00022692"/>
    </source>
</evidence>
<evidence type="ECO:0000259" key="8">
    <source>
        <dbReference type="PROSITE" id="PS50850"/>
    </source>
</evidence>
<dbReference type="Proteomes" id="UP000708208">
    <property type="component" value="Unassembled WGS sequence"/>
</dbReference>
<dbReference type="InterPro" id="IPR011701">
    <property type="entry name" value="MFS"/>
</dbReference>
<feature type="transmembrane region" description="Helical" evidence="7">
    <location>
        <begin position="310"/>
        <end position="330"/>
    </location>
</feature>
<keyword evidence="2" id="KW-0813">Transport</keyword>
<keyword evidence="6 7" id="KW-0472">Membrane</keyword>
<dbReference type="EMBL" id="CAJVCH010194853">
    <property type="protein sequence ID" value="CAG7730460.1"/>
    <property type="molecule type" value="Genomic_DNA"/>
</dbReference>
<dbReference type="FunFam" id="1.20.1250.20:FF:000003">
    <property type="entry name" value="Solute carrier family 17 member 3"/>
    <property type="match status" value="1"/>
</dbReference>
<sequence>MTTKDIEKDTGKSSKPAPLLFSSRLAIFLLFLTGTTQFLLQRFNINFALVCMVKNPTTLGQLGTNETNITGSLDVLNIAEVEIIPSVLNLSLPFEAEDNPDYYECKKSIRVSANGSLTREGEFEWSKDVQGAILGSFFYGFVFTQIPGGWISDRFGGKIALLVTSIIFSVITMLHPLFARFGPEYLFGLRVIQGLSHGLTLPCINVISVRWSGPTERGFLMGIAYGGFSVGAVLTFPLCALICEKLGWPFIFYITGGIGVIWCVAVYFFLFDTPEDHPRISAEELEFLQKNRAVDQSSSKQKLKVPWMKIFLSVPVNALHAAHFCTLWGFQTLSMYLPSFMKEVLFMDVSTNGLVSSLPYVGMLVLHVGVGRFFDTVRAKNLCSITTLRKIFNTFGTFLPGISLLSVYFLTCRQYLGGIFAIAIGQAFIEFAMMGGYLFSVFELAPRFAGILTGIMNTYGVLTGLLCPIAVSYLTPNGTREEWLVVFYVAAGIVMVGCVVYLFFGSSELQEWAKPPAGPRETELKMVASH</sequence>
<reference evidence="9" key="1">
    <citation type="submission" date="2021-06" db="EMBL/GenBank/DDBJ databases">
        <authorList>
            <person name="Hodson N. C."/>
            <person name="Mongue J. A."/>
            <person name="Jaron S. K."/>
        </authorList>
    </citation>
    <scope>NUCLEOTIDE SEQUENCE</scope>
</reference>
<keyword evidence="5 7" id="KW-1133">Transmembrane helix</keyword>
<dbReference type="PANTHER" id="PTHR11662:SF455">
    <property type="entry name" value="GH23975P"/>
    <property type="match status" value="1"/>
</dbReference>
<feature type="transmembrane region" description="Helical" evidence="7">
    <location>
        <begin position="483"/>
        <end position="504"/>
    </location>
</feature>
<organism evidence="9 10">
    <name type="scientific">Allacma fusca</name>
    <dbReference type="NCBI Taxonomy" id="39272"/>
    <lineage>
        <taxon>Eukaryota</taxon>
        <taxon>Metazoa</taxon>
        <taxon>Ecdysozoa</taxon>
        <taxon>Arthropoda</taxon>
        <taxon>Hexapoda</taxon>
        <taxon>Collembola</taxon>
        <taxon>Symphypleona</taxon>
        <taxon>Sminthuridae</taxon>
        <taxon>Allacma</taxon>
    </lineage>
</organism>